<protein>
    <submittedName>
        <fullName evidence="2">Uncharacterized protein</fullName>
    </submittedName>
</protein>
<gene>
    <name evidence="2" type="ORF">SSCH_1150007</name>
</gene>
<keyword evidence="1" id="KW-0812">Transmembrane</keyword>
<feature type="transmembrane region" description="Helical" evidence="1">
    <location>
        <begin position="15"/>
        <end position="37"/>
    </location>
</feature>
<reference evidence="3" key="1">
    <citation type="submission" date="2015-01" db="EMBL/GenBank/DDBJ databases">
        <authorList>
            <person name="Manzoor Shahid"/>
            <person name="Zubair Saima"/>
        </authorList>
    </citation>
    <scope>NUCLEOTIDE SEQUENCE [LARGE SCALE GENOMIC DNA]</scope>
    <source>
        <strain evidence="3">Sp3</strain>
    </source>
</reference>
<keyword evidence="1" id="KW-1133">Transmembrane helix</keyword>
<accession>A0A0B7MC07</accession>
<keyword evidence="1" id="KW-0472">Membrane</keyword>
<evidence type="ECO:0000256" key="1">
    <source>
        <dbReference type="SAM" id="Phobius"/>
    </source>
</evidence>
<dbReference type="EMBL" id="CDRZ01000019">
    <property type="protein sequence ID" value="CEO87600.1"/>
    <property type="molecule type" value="Genomic_DNA"/>
</dbReference>
<name>A0A0B7MC07_9FIRM</name>
<evidence type="ECO:0000313" key="2">
    <source>
        <dbReference type="EMBL" id="CEO87600.1"/>
    </source>
</evidence>
<proteinExistence type="predicted"/>
<dbReference type="Proteomes" id="UP000046155">
    <property type="component" value="Unassembled WGS sequence"/>
</dbReference>
<evidence type="ECO:0000313" key="3">
    <source>
        <dbReference type="Proteomes" id="UP000046155"/>
    </source>
</evidence>
<sequence length="53" mass="5933">MEKLTVKIGHNKKAYPLYSTVALVLITAVIAGTIYFNSPIRKIESIRNDSKLL</sequence>
<dbReference type="AlphaFoldDB" id="A0A0B7MC07"/>
<organism evidence="2 3">
    <name type="scientific">Syntrophaceticus schinkii</name>
    <dbReference type="NCBI Taxonomy" id="499207"/>
    <lineage>
        <taxon>Bacteria</taxon>
        <taxon>Bacillati</taxon>
        <taxon>Bacillota</taxon>
        <taxon>Clostridia</taxon>
        <taxon>Thermoanaerobacterales</taxon>
        <taxon>Thermoanaerobacterales Family III. Incertae Sedis</taxon>
        <taxon>Syntrophaceticus</taxon>
    </lineage>
</organism>
<keyword evidence="3" id="KW-1185">Reference proteome</keyword>